<dbReference type="Pfam" id="PF00892">
    <property type="entry name" value="EamA"/>
    <property type="match status" value="1"/>
</dbReference>
<evidence type="ECO:0000313" key="13">
    <source>
        <dbReference type="Proteomes" id="UP000649114"/>
    </source>
</evidence>
<reference evidence="11" key="3">
    <citation type="submission" date="2020-04" db="EMBL/GenBank/DDBJ databases">
        <authorList>
            <person name="Santos R.A.C."/>
            <person name="Steenwyk J.L."/>
            <person name="Rivero-Menendez O."/>
            <person name="Mead M.E."/>
            <person name="Silva L.P."/>
            <person name="Bastos R.W."/>
            <person name="Alastruey-Izquierdo A."/>
            <person name="Goldman G.H."/>
            <person name="Rokas A."/>
        </authorList>
    </citation>
    <scope>NUCLEOTIDE SEQUENCE</scope>
    <source>
        <strain evidence="11">CNM-CM8927</strain>
    </source>
</reference>
<feature type="transmembrane region" description="Helical" evidence="7">
    <location>
        <begin position="76"/>
        <end position="96"/>
    </location>
</feature>
<evidence type="ECO:0000256" key="5">
    <source>
        <dbReference type="ARBA" id="ARBA00023136"/>
    </source>
</evidence>
<dbReference type="SUPFAM" id="SSF103481">
    <property type="entry name" value="Multidrug resistance efflux transporter EmrE"/>
    <property type="match status" value="1"/>
</dbReference>
<accession>A0AAN5YSL3</accession>
<evidence type="ECO:0000256" key="4">
    <source>
        <dbReference type="ARBA" id="ARBA00022989"/>
    </source>
</evidence>
<gene>
    <name evidence="10" type="ORF">ALT_8302</name>
    <name evidence="11" type="ORF">CNMCM8927_007138</name>
</gene>
<dbReference type="EMBL" id="JAAAPU010000054">
    <property type="protein sequence ID" value="KAF4204753.1"/>
    <property type="molecule type" value="Genomic_DNA"/>
</dbReference>
<reference evidence="10 12" key="1">
    <citation type="submission" date="2015-11" db="EMBL/GenBank/DDBJ databases">
        <title>Aspergillus lentulus strain IFM 54703T.</title>
        <authorList>
            <person name="Kusuya Y."/>
            <person name="Sakai K."/>
            <person name="Kamei K."/>
            <person name="Takahashi H."/>
            <person name="Yaguchi T."/>
        </authorList>
    </citation>
    <scope>NUCLEOTIDE SEQUENCE [LARGE SCALE GENOMIC DNA]</scope>
    <source>
        <strain evidence="10 12">IFM 54703</strain>
    </source>
</reference>
<dbReference type="Proteomes" id="UP000051487">
    <property type="component" value="Unassembled WGS sequence"/>
</dbReference>
<dbReference type="EMBL" id="BCLY01000016">
    <property type="protein sequence ID" value="GAQ10981.1"/>
    <property type="molecule type" value="Genomic_DNA"/>
</dbReference>
<feature type="compositionally biased region" description="Polar residues" evidence="6">
    <location>
        <begin position="1"/>
        <end position="15"/>
    </location>
</feature>
<feature type="transmembrane region" description="Helical" evidence="7">
    <location>
        <begin position="271"/>
        <end position="292"/>
    </location>
</feature>
<evidence type="ECO:0000259" key="9">
    <source>
        <dbReference type="Pfam" id="PF24864"/>
    </source>
</evidence>
<dbReference type="Pfam" id="PF24864">
    <property type="entry name" value="DUF7730"/>
    <property type="match status" value="1"/>
</dbReference>
<dbReference type="Proteomes" id="UP000649114">
    <property type="component" value="Unassembled WGS sequence"/>
</dbReference>
<evidence type="ECO:0000256" key="1">
    <source>
        <dbReference type="ARBA" id="ARBA00004477"/>
    </source>
</evidence>
<comment type="caution">
    <text evidence="11">The sequence shown here is derived from an EMBL/GenBank/DDBJ whole genome shotgun (WGS) entry which is preliminary data.</text>
</comment>
<evidence type="ECO:0000313" key="12">
    <source>
        <dbReference type="Proteomes" id="UP000051487"/>
    </source>
</evidence>
<sequence length="744" mass="82391">MGSSQRQYNTLQNSEEIAAPPLSENCLNGYEDDIRRPLLGSSSSTDLEGNGKEGSQSWLRAVYEEGKEIWLQGKGMILVTLAQFFGASMNVMTQILELDSGLHPFQILFARMSVTVVASYLYMWYTKVPHPFGTRPVLGLLIFRAMGGFFGVYSIYYAVQYLPLSEATVLTFLAPILCCYACSLFIPNETFTRRQQLAAVVSMGGVVLIARPFSSSATPPDPGEPEAHKPGTTDEFQRIVAILAMMVGVLGSTCAYTSIRIIGQRCHPLVSVTYFSMFTTVMSFLAMLLVPSVPFKLPETGLEWALIVGLGVCGFLLQFLLTAGLSYVPPPPRRSRRVSGGDGSESKPARSSSGSRATSMIYTQMLFALFYDKVVWGNTLSPLSWAGSALIVGSALNARSVLLLSTYHLRAHPDQWTLTIVPSTRSPPRRLFGKLPAEIRLIIYHCILGDEAVHLVQLKDKIRHVRCKHTCSSLDSHRLCCPVTPARWRAGAATNDGHSYSMLYPHTHPALPNTLSNGSLALLRTCRAIYAEAADLPYATPVFDVDDLHTFVAFSQTIDPHRLRAIRRLTVQWTPVWQPMAGQEHKASIYTHTHNDHLWALFWSRVAACRGLEELHLSIDLGRFTRATNTTAGGLLGGQRLRLDVREPWVAPLLSVRGLRVFELGITARCDADPVAQRLLEEKLSRDAVTLRDYLRAVMCSAPGEAVLVPGVELWKPCSVEDSDEQAQIDRWHRSRPRLAITAK</sequence>
<dbReference type="GO" id="GO:0016020">
    <property type="term" value="C:membrane"/>
    <property type="evidence" value="ECO:0007669"/>
    <property type="project" value="UniProtKB-SubCell"/>
</dbReference>
<evidence type="ECO:0000256" key="6">
    <source>
        <dbReference type="SAM" id="MobiDB-lite"/>
    </source>
</evidence>
<feature type="domain" description="DUF7730" evidence="9">
    <location>
        <begin position="430"/>
        <end position="619"/>
    </location>
</feature>
<evidence type="ECO:0000313" key="11">
    <source>
        <dbReference type="EMBL" id="KAF4204753.1"/>
    </source>
</evidence>
<keyword evidence="5 7" id="KW-0472">Membrane</keyword>
<proteinExistence type="predicted"/>
<name>A0AAN5YSL3_ASPLE</name>
<feature type="region of interest" description="Disordered" evidence="6">
    <location>
        <begin position="1"/>
        <end position="22"/>
    </location>
</feature>
<evidence type="ECO:0000256" key="2">
    <source>
        <dbReference type="ARBA" id="ARBA00022692"/>
    </source>
</evidence>
<protein>
    <submittedName>
        <fullName evidence="10">Uncharacterized membrane protein YMR253C</fullName>
    </submittedName>
</protein>
<feature type="transmembrane region" description="Helical" evidence="7">
    <location>
        <begin position="164"/>
        <end position="185"/>
    </location>
</feature>
<dbReference type="AlphaFoldDB" id="A0AAN5YSL3"/>
<evidence type="ECO:0000256" key="7">
    <source>
        <dbReference type="SAM" id="Phobius"/>
    </source>
</evidence>
<dbReference type="PANTHER" id="PTHR22911">
    <property type="entry name" value="ACYL-MALONYL CONDENSING ENZYME-RELATED"/>
    <property type="match status" value="1"/>
</dbReference>
<dbReference type="InterPro" id="IPR037185">
    <property type="entry name" value="EmrE-like"/>
</dbReference>
<keyword evidence="2 7" id="KW-0812">Transmembrane</keyword>
<feature type="transmembrane region" description="Helical" evidence="7">
    <location>
        <begin position="304"/>
        <end position="328"/>
    </location>
</feature>
<evidence type="ECO:0000259" key="8">
    <source>
        <dbReference type="Pfam" id="PF00892"/>
    </source>
</evidence>
<dbReference type="InterPro" id="IPR056632">
    <property type="entry name" value="DUF7730"/>
</dbReference>
<reference evidence="11" key="2">
    <citation type="journal article" date="2020" name="bioRxiv">
        <title>Genomic and phenotypic heterogeneity of clinical isolates of the human pathogens Aspergillus fumigatus, Aspergillus lentulus and Aspergillus fumigatiaffinis.</title>
        <authorList>
            <person name="dos Santos R.A.C."/>
            <person name="Steenwyk J.L."/>
            <person name="Rivero-Menendez O."/>
            <person name="Mead M.E."/>
            <person name="Silva L.P."/>
            <person name="Bastos R.W."/>
            <person name="Alastruey-Izquierdo A."/>
            <person name="Goldman G.H."/>
            <person name="Rokas A."/>
        </authorList>
    </citation>
    <scope>NUCLEOTIDE SEQUENCE</scope>
    <source>
        <strain evidence="11">CNM-CM8927</strain>
    </source>
</reference>
<comment type="subcellular location">
    <subcellularLocation>
        <location evidence="1">Endoplasmic reticulum membrane</location>
        <topology evidence="1">Multi-pass membrane protein</topology>
    </subcellularLocation>
</comment>
<feature type="transmembrane region" description="Helical" evidence="7">
    <location>
        <begin position="137"/>
        <end position="158"/>
    </location>
</feature>
<feature type="region of interest" description="Disordered" evidence="6">
    <location>
        <begin position="332"/>
        <end position="355"/>
    </location>
</feature>
<feature type="transmembrane region" description="Helical" evidence="7">
    <location>
        <begin position="197"/>
        <end position="214"/>
    </location>
</feature>
<feature type="domain" description="EamA" evidence="8">
    <location>
        <begin position="74"/>
        <end position="210"/>
    </location>
</feature>
<dbReference type="PANTHER" id="PTHR22911:SF6">
    <property type="entry name" value="SOLUTE CARRIER FAMILY 35 MEMBER G1"/>
    <property type="match status" value="1"/>
</dbReference>
<keyword evidence="3" id="KW-0256">Endoplasmic reticulum</keyword>
<evidence type="ECO:0000313" key="10">
    <source>
        <dbReference type="EMBL" id="GAQ10981.1"/>
    </source>
</evidence>
<evidence type="ECO:0000256" key="3">
    <source>
        <dbReference type="ARBA" id="ARBA00022824"/>
    </source>
</evidence>
<keyword evidence="4 7" id="KW-1133">Transmembrane helix</keyword>
<feature type="transmembrane region" description="Helical" evidence="7">
    <location>
        <begin position="383"/>
        <end position="404"/>
    </location>
</feature>
<feature type="transmembrane region" description="Helical" evidence="7">
    <location>
        <begin position="108"/>
        <end position="125"/>
    </location>
</feature>
<dbReference type="InterPro" id="IPR000620">
    <property type="entry name" value="EamA_dom"/>
</dbReference>
<organism evidence="11 13">
    <name type="scientific">Aspergillus lentulus</name>
    <dbReference type="NCBI Taxonomy" id="293939"/>
    <lineage>
        <taxon>Eukaryota</taxon>
        <taxon>Fungi</taxon>
        <taxon>Dikarya</taxon>
        <taxon>Ascomycota</taxon>
        <taxon>Pezizomycotina</taxon>
        <taxon>Eurotiomycetes</taxon>
        <taxon>Eurotiomycetidae</taxon>
        <taxon>Eurotiales</taxon>
        <taxon>Aspergillaceae</taxon>
        <taxon>Aspergillus</taxon>
        <taxon>Aspergillus subgen. Fumigati</taxon>
    </lineage>
</organism>
<feature type="transmembrane region" description="Helical" evidence="7">
    <location>
        <begin position="239"/>
        <end position="259"/>
    </location>
</feature>